<sequence>MTPKGPGKRVLALVIVALMLGGLAATLWGQQRRLIYFPTRGPVPSATTIARDAQDVVLETADGLRLGAWYLPGPGPTASPGPAILVCNGNGGDRSGRAPLALALRRAGFSVLLFDYRGYGENPGNPTEKGLALDAAAARAWLVSRPEVDPRRVVYFGESLGGAVSLRLALEHPPAALVLRSPFTSLADAGRVHYPYLPLRLLLLDRYPSIDRIGDLKAPLLIIAGDRDSVVPDTLSRRLFDAAAEPKRFVLIAGADHNDRELLDGAELIGETLGFLREHSVR</sequence>
<name>A0A1E3S8S0_MYCIE</name>
<dbReference type="PANTHER" id="PTHR12277">
    <property type="entry name" value="ALPHA/BETA HYDROLASE DOMAIN-CONTAINING PROTEIN"/>
    <property type="match status" value="1"/>
</dbReference>
<dbReference type="Pfam" id="PF00561">
    <property type="entry name" value="Abhydrolase_1"/>
    <property type="match status" value="1"/>
</dbReference>
<keyword evidence="3" id="KW-1185">Reference proteome</keyword>
<dbReference type="AlphaFoldDB" id="A0A1E3S8S0"/>
<dbReference type="STRING" id="28445.BHQ20_22005"/>
<dbReference type="Proteomes" id="UP000192739">
    <property type="component" value="Unassembled WGS sequence"/>
</dbReference>
<dbReference type="InterPro" id="IPR000073">
    <property type="entry name" value="AB_hydrolase_1"/>
</dbReference>
<comment type="caution">
    <text evidence="2">The sequence shown here is derived from an EMBL/GenBank/DDBJ whole genome shotgun (WGS) entry which is preliminary data.</text>
</comment>
<dbReference type="GO" id="GO:0016787">
    <property type="term" value="F:hydrolase activity"/>
    <property type="evidence" value="ECO:0007669"/>
    <property type="project" value="UniProtKB-KW"/>
</dbReference>
<evidence type="ECO:0000259" key="1">
    <source>
        <dbReference type="Pfam" id="PF00561"/>
    </source>
</evidence>
<keyword evidence="2" id="KW-0378">Hydrolase</keyword>
<dbReference type="Gene3D" id="3.40.50.1820">
    <property type="entry name" value="alpha/beta hydrolase"/>
    <property type="match status" value="1"/>
</dbReference>
<dbReference type="SUPFAM" id="SSF53474">
    <property type="entry name" value="alpha/beta-Hydrolases"/>
    <property type="match status" value="1"/>
</dbReference>
<gene>
    <name evidence="2" type="ORF">BST27_25375</name>
</gene>
<dbReference type="RefSeq" id="WP_069421281.1">
    <property type="nucleotide sequence ID" value="NZ_CBCRZH010000087.1"/>
</dbReference>
<reference evidence="2 3" key="1">
    <citation type="submission" date="2017-02" db="EMBL/GenBank/DDBJ databases">
        <title>The new phylogeny of genus Mycobacterium.</title>
        <authorList>
            <person name="Tortoli E."/>
            <person name="Trovato A."/>
            <person name="Cirillo D.M."/>
        </authorList>
    </citation>
    <scope>NUCLEOTIDE SEQUENCE [LARGE SCALE GENOMIC DNA]</scope>
    <source>
        <strain evidence="2 3">DSM 44049</strain>
    </source>
</reference>
<feature type="domain" description="AB hydrolase-1" evidence="1">
    <location>
        <begin position="82"/>
        <end position="188"/>
    </location>
</feature>
<organism evidence="2 3">
    <name type="scientific">Mycobacterium intermedium</name>
    <dbReference type="NCBI Taxonomy" id="28445"/>
    <lineage>
        <taxon>Bacteria</taxon>
        <taxon>Bacillati</taxon>
        <taxon>Actinomycetota</taxon>
        <taxon>Actinomycetes</taxon>
        <taxon>Mycobacteriales</taxon>
        <taxon>Mycobacteriaceae</taxon>
        <taxon>Mycobacterium</taxon>
        <taxon>Mycobacterium simiae complex</taxon>
    </lineage>
</organism>
<evidence type="ECO:0000313" key="2">
    <source>
        <dbReference type="EMBL" id="ORA96490.1"/>
    </source>
</evidence>
<evidence type="ECO:0000313" key="3">
    <source>
        <dbReference type="Proteomes" id="UP000192739"/>
    </source>
</evidence>
<proteinExistence type="predicted"/>
<accession>A0A1E3S8S0</accession>
<protein>
    <submittedName>
        <fullName evidence="2">Alpha/beta hydrolase</fullName>
    </submittedName>
</protein>
<dbReference type="EMBL" id="MVHT01000096">
    <property type="protein sequence ID" value="ORA96490.1"/>
    <property type="molecule type" value="Genomic_DNA"/>
</dbReference>
<dbReference type="PANTHER" id="PTHR12277:SF79">
    <property type="entry name" value="XAA-PRO DIPEPTIDYL-PEPTIDASE-RELATED"/>
    <property type="match status" value="1"/>
</dbReference>
<dbReference type="InterPro" id="IPR029058">
    <property type="entry name" value="AB_hydrolase_fold"/>
</dbReference>